<dbReference type="InterPro" id="IPR042096">
    <property type="entry name" value="Dihydro-acid_dehy_C"/>
</dbReference>
<evidence type="ECO:0000256" key="4">
    <source>
        <dbReference type="ARBA" id="ARBA00023014"/>
    </source>
</evidence>
<dbReference type="Pfam" id="PF24877">
    <property type="entry name" value="ILV_EDD_C"/>
    <property type="match status" value="1"/>
</dbReference>
<dbReference type="SUPFAM" id="SSF143975">
    <property type="entry name" value="IlvD/EDD N-terminal domain-like"/>
    <property type="match status" value="1"/>
</dbReference>
<dbReference type="Gene3D" id="3.50.30.80">
    <property type="entry name" value="IlvD/EDD C-terminal domain-like"/>
    <property type="match status" value="1"/>
</dbReference>
<keyword evidence="9" id="KW-1185">Reference proteome</keyword>
<name>A0A193GAU8_9BORD</name>
<dbReference type="PROSITE" id="PS00886">
    <property type="entry name" value="ILVD_EDD_1"/>
    <property type="match status" value="1"/>
</dbReference>
<evidence type="ECO:0000313" key="9">
    <source>
        <dbReference type="Proteomes" id="UP000091926"/>
    </source>
</evidence>
<dbReference type="PANTHER" id="PTHR43661:SF3">
    <property type="entry name" value="D-XYLONATE DEHYDRATASE YAGF-RELATED"/>
    <property type="match status" value="1"/>
</dbReference>
<reference evidence="8 9" key="1">
    <citation type="submission" date="2016-06" db="EMBL/GenBank/DDBJ databases">
        <title>Complete genome sequences of Bordetella bronchialis and Bordetella flabilis.</title>
        <authorList>
            <person name="LiPuma J.J."/>
            <person name="Spilker T."/>
        </authorList>
    </citation>
    <scope>NUCLEOTIDE SEQUENCE [LARGE SCALE GENOMIC DNA]</scope>
    <source>
        <strain evidence="8 9">AU10664</strain>
    </source>
</reference>
<dbReference type="STRING" id="463014.BAU07_07420"/>
<sequence length="569" mass="60992">MYRSNFEPGSTRWAVRRSQWRSMGIREEDMDKPKIAIINTSNKLSCCYVHLDAISALVQQAIRDAGGLAFEVRTVAPSDFVTSAGKKARYLMPTRDLMVNEVECMMEGAVLDGMICLSSCDKTTPAHLMAAARLDVPSLLLTCGYQIGGKCSNEKFEDQFFDIDDVYEQIGALATRTITLKDLTDMTDVAIQSPGVCAGLGTANSMHIVAEAMGMTLPGNSPIWANGRRLNEYAQAAGRQIVELTRHGVSARKIITEEAIRNAVMMVLAVGGSVNTVRHIAAIATEAELALDVVKLYEEYGKTIKLLTAVRPNGPFRTEDLEAAGGTPAVMSELREHLYLDALTVTRQTIGENIRNAAVKDGKIIRSLANPVSQRPGVGILRGNLAPNGAIVKLSAVPGERAGFSGPANIYEGEDEAIAALGEGKINKGDVIVLRNMGPSGGPGTVFACSFVAALNGAGIAEYVAVVTDGELSGLNRGIIVGQLMPESAAGGPLAVVRQGETIHIDFVNRKIDMDVPHEEIARRLGEWKPRELELGGGNSTYLLQYAQLVQPIEQGAVLGKRKVHAHTS</sequence>
<keyword evidence="3" id="KW-0408">Iron</keyword>
<dbReference type="EMBL" id="CP016172">
    <property type="protein sequence ID" value="ANN76960.1"/>
    <property type="molecule type" value="Genomic_DNA"/>
</dbReference>
<dbReference type="GO" id="GO:0051536">
    <property type="term" value="F:iron-sulfur cluster binding"/>
    <property type="evidence" value="ECO:0007669"/>
    <property type="project" value="UniProtKB-KW"/>
</dbReference>
<evidence type="ECO:0000313" key="8">
    <source>
        <dbReference type="EMBL" id="ANN76960.1"/>
    </source>
</evidence>
<dbReference type="SUPFAM" id="SSF52016">
    <property type="entry name" value="LeuD/IlvD-like"/>
    <property type="match status" value="1"/>
</dbReference>
<dbReference type="GO" id="GO:0005829">
    <property type="term" value="C:cytosol"/>
    <property type="evidence" value="ECO:0007669"/>
    <property type="project" value="TreeGrafter"/>
</dbReference>
<gene>
    <name evidence="8" type="ORF">BAU07_07420</name>
</gene>
<keyword evidence="5" id="KW-0456">Lyase</keyword>
<organism evidence="8 9">
    <name type="scientific">Bordetella flabilis</name>
    <dbReference type="NCBI Taxonomy" id="463014"/>
    <lineage>
        <taxon>Bacteria</taxon>
        <taxon>Pseudomonadati</taxon>
        <taxon>Pseudomonadota</taxon>
        <taxon>Betaproteobacteria</taxon>
        <taxon>Burkholderiales</taxon>
        <taxon>Alcaligenaceae</taxon>
        <taxon>Bordetella</taxon>
    </lineage>
</organism>
<evidence type="ECO:0000259" key="6">
    <source>
        <dbReference type="Pfam" id="PF00920"/>
    </source>
</evidence>
<evidence type="ECO:0000256" key="5">
    <source>
        <dbReference type="ARBA" id="ARBA00023239"/>
    </source>
</evidence>
<dbReference type="KEGG" id="bfz:BAU07_07420"/>
<feature type="domain" description="Dihydroxy-acid/6-phosphogluconate dehydratase C-terminal" evidence="7">
    <location>
        <begin position="363"/>
        <end position="557"/>
    </location>
</feature>
<dbReference type="InterPro" id="IPR056740">
    <property type="entry name" value="ILV_EDD_C"/>
</dbReference>
<comment type="similarity">
    <text evidence="1">Belongs to the IlvD/Edd family.</text>
</comment>
<feature type="domain" description="Dihydroxy-acid/6-phosphogluconate dehydratase N-terminal" evidence="6">
    <location>
        <begin position="32"/>
        <end position="353"/>
    </location>
</feature>
<dbReference type="InterPro" id="IPR000581">
    <property type="entry name" value="ILV_EDD_N"/>
</dbReference>
<dbReference type="FunFam" id="3.50.30.80:FF:000001">
    <property type="entry name" value="Dihydroxy-acid dehydratase"/>
    <property type="match status" value="1"/>
</dbReference>
<dbReference type="Pfam" id="PF00920">
    <property type="entry name" value="ILVD_EDD_N"/>
    <property type="match status" value="1"/>
</dbReference>
<dbReference type="GO" id="GO:0046872">
    <property type="term" value="F:metal ion binding"/>
    <property type="evidence" value="ECO:0007669"/>
    <property type="project" value="UniProtKB-KW"/>
</dbReference>
<keyword evidence="4" id="KW-0411">Iron-sulfur</keyword>
<evidence type="ECO:0000259" key="7">
    <source>
        <dbReference type="Pfam" id="PF24877"/>
    </source>
</evidence>
<evidence type="ECO:0000256" key="2">
    <source>
        <dbReference type="ARBA" id="ARBA00022723"/>
    </source>
</evidence>
<dbReference type="RefSeq" id="WP_066655451.1">
    <property type="nucleotide sequence ID" value="NZ_CBCSCL010000019.1"/>
</dbReference>
<dbReference type="PANTHER" id="PTHR43661">
    <property type="entry name" value="D-XYLONATE DEHYDRATASE"/>
    <property type="match status" value="1"/>
</dbReference>
<protein>
    <submittedName>
        <fullName evidence="8">Dihydroxy-acid dehydratase</fullName>
    </submittedName>
</protein>
<dbReference type="InterPro" id="IPR037237">
    <property type="entry name" value="IlvD/EDD_N"/>
</dbReference>
<evidence type="ECO:0000256" key="3">
    <source>
        <dbReference type="ARBA" id="ARBA00023004"/>
    </source>
</evidence>
<accession>A0A193GAU8</accession>
<keyword evidence="2" id="KW-0479">Metal-binding</keyword>
<dbReference type="GO" id="GO:0016836">
    <property type="term" value="F:hydro-lyase activity"/>
    <property type="evidence" value="ECO:0007669"/>
    <property type="project" value="TreeGrafter"/>
</dbReference>
<proteinExistence type="inferred from homology"/>
<evidence type="ECO:0000256" key="1">
    <source>
        <dbReference type="ARBA" id="ARBA00006486"/>
    </source>
</evidence>
<dbReference type="AlphaFoldDB" id="A0A193GAU8"/>
<dbReference type="Proteomes" id="UP000091926">
    <property type="component" value="Chromosome"/>
</dbReference>
<dbReference type="OrthoDB" id="9807077at2"/>
<dbReference type="InterPro" id="IPR020558">
    <property type="entry name" value="DiOHA_6PGluconate_deHydtase_CS"/>
</dbReference>